<evidence type="ECO:0000313" key="3">
    <source>
        <dbReference type="Proteomes" id="UP000289184"/>
    </source>
</evidence>
<evidence type="ECO:0000313" key="2">
    <source>
        <dbReference type="EMBL" id="SSW66878.1"/>
    </source>
</evidence>
<gene>
    <name evidence="2" type="ORF">AGI3411_02772</name>
</gene>
<dbReference type="RefSeq" id="WP_244240358.1">
    <property type="nucleotide sequence ID" value="NZ_UFQB01000010.1"/>
</dbReference>
<name>A0A446CGC7_9BURK</name>
<keyword evidence="3" id="KW-1185">Reference proteome</keyword>
<accession>A0A446CGC7</accession>
<feature type="compositionally biased region" description="Pro residues" evidence="1">
    <location>
        <begin position="7"/>
        <end position="17"/>
    </location>
</feature>
<dbReference type="Proteomes" id="UP000289184">
    <property type="component" value="Unassembled WGS sequence"/>
</dbReference>
<dbReference type="EMBL" id="UFQB01000010">
    <property type="protein sequence ID" value="SSW66878.1"/>
    <property type="molecule type" value="Genomic_DNA"/>
</dbReference>
<proteinExistence type="predicted"/>
<evidence type="ECO:0000256" key="1">
    <source>
        <dbReference type="SAM" id="MobiDB-lite"/>
    </source>
</evidence>
<dbReference type="AlphaFoldDB" id="A0A446CGC7"/>
<organism evidence="2 3">
    <name type="scientific">Achromobacter agilis</name>
    <dbReference type="NCBI Taxonomy" id="1353888"/>
    <lineage>
        <taxon>Bacteria</taxon>
        <taxon>Pseudomonadati</taxon>
        <taxon>Pseudomonadota</taxon>
        <taxon>Betaproteobacteria</taxon>
        <taxon>Burkholderiales</taxon>
        <taxon>Alcaligenaceae</taxon>
        <taxon>Achromobacter</taxon>
    </lineage>
</organism>
<feature type="compositionally biased region" description="Basic and acidic residues" evidence="1">
    <location>
        <begin position="28"/>
        <end position="43"/>
    </location>
</feature>
<feature type="region of interest" description="Disordered" evidence="1">
    <location>
        <begin position="1"/>
        <end position="66"/>
    </location>
</feature>
<reference evidence="2 3" key="1">
    <citation type="submission" date="2018-07" db="EMBL/GenBank/DDBJ databases">
        <authorList>
            <person name="Peeters C."/>
        </authorList>
    </citation>
    <scope>NUCLEOTIDE SEQUENCE [LARGE SCALE GENOMIC DNA]</scope>
    <source>
        <strain evidence="2 3">LMG 3411</strain>
    </source>
</reference>
<protein>
    <submittedName>
        <fullName evidence="2">Uncharacterized protein</fullName>
    </submittedName>
</protein>
<sequence length="95" mass="10114">MAEPTSPASPGPRPGGRPAPDQSPAEHPAPDPEGRKTDKHGHWPPDSLPNPMPGLDPQQTPGIDRLAGTPLADAVRIRAGQNGKRIFSRRSYEQA</sequence>